<gene>
    <name evidence="1" type="ORF">GWI33_011098</name>
</gene>
<dbReference type="AlphaFoldDB" id="A0A834MEZ7"/>
<protein>
    <submittedName>
        <fullName evidence="1">Uncharacterized protein</fullName>
    </submittedName>
</protein>
<reference evidence="1" key="1">
    <citation type="submission" date="2020-08" db="EMBL/GenBank/DDBJ databases">
        <title>Genome sequencing and assembly of the red palm weevil Rhynchophorus ferrugineus.</title>
        <authorList>
            <person name="Dias G.B."/>
            <person name="Bergman C.M."/>
            <person name="Manee M."/>
        </authorList>
    </citation>
    <scope>NUCLEOTIDE SEQUENCE</scope>
    <source>
        <strain evidence="1">AA-2017</strain>
        <tissue evidence="1">Whole larva</tissue>
    </source>
</reference>
<sequence length="35" mass="4100">KYLYILFEDGAIYLLNLKLIRLSRLSTTSIPLKET</sequence>
<evidence type="ECO:0000313" key="2">
    <source>
        <dbReference type="Proteomes" id="UP000625711"/>
    </source>
</evidence>
<feature type="non-terminal residue" evidence="1">
    <location>
        <position position="1"/>
    </location>
</feature>
<accession>A0A834MEZ7</accession>
<comment type="caution">
    <text evidence="1">The sequence shown here is derived from an EMBL/GenBank/DDBJ whole genome shotgun (WGS) entry which is preliminary data.</text>
</comment>
<name>A0A834MEZ7_RHYFE</name>
<proteinExistence type="predicted"/>
<dbReference type="EMBL" id="JAACXV010008767">
    <property type="protein sequence ID" value="KAF7275924.1"/>
    <property type="molecule type" value="Genomic_DNA"/>
</dbReference>
<organism evidence="1 2">
    <name type="scientific">Rhynchophorus ferrugineus</name>
    <name type="common">Red palm weevil</name>
    <name type="synonym">Curculio ferrugineus</name>
    <dbReference type="NCBI Taxonomy" id="354439"/>
    <lineage>
        <taxon>Eukaryota</taxon>
        <taxon>Metazoa</taxon>
        <taxon>Ecdysozoa</taxon>
        <taxon>Arthropoda</taxon>
        <taxon>Hexapoda</taxon>
        <taxon>Insecta</taxon>
        <taxon>Pterygota</taxon>
        <taxon>Neoptera</taxon>
        <taxon>Endopterygota</taxon>
        <taxon>Coleoptera</taxon>
        <taxon>Polyphaga</taxon>
        <taxon>Cucujiformia</taxon>
        <taxon>Curculionidae</taxon>
        <taxon>Dryophthorinae</taxon>
        <taxon>Rhynchophorus</taxon>
    </lineage>
</organism>
<keyword evidence="2" id="KW-1185">Reference proteome</keyword>
<evidence type="ECO:0000313" key="1">
    <source>
        <dbReference type="EMBL" id="KAF7275924.1"/>
    </source>
</evidence>
<dbReference type="Proteomes" id="UP000625711">
    <property type="component" value="Unassembled WGS sequence"/>
</dbReference>